<comment type="cofactor">
    <cofactor evidence="1">
        <name>FAD</name>
        <dbReference type="ChEBI" id="CHEBI:57692"/>
    </cofactor>
</comment>
<keyword evidence="5" id="KW-0479">Metal-binding</keyword>
<dbReference type="InterPro" id="IPR000340">
    <property type="entry name" value="Dual-sp_phosphatase_cat-dom"/>
</dbReference>
<dbReference type="GO" id="GO:0050660">
    <property type="term" value="F:flavin adenine dinucleotide binding"/>
    <property type="evidence" value="ECO:0007669"/>
    <property type="project" value="InterPro"/>
</dbReference>
<evidence type="ECO:0000259" key="13">
    <source>
        <dbReference type="PROSITE" id="PS50255"/>
    </source>
</evidence>
<comment type="similarity">
    <text evidence="2">Belongs to the acyl-CoA dehydrogenase family.</text>
</comment>
<dbReference type="InterPro" id="IPR009100">
    <property type="entry name" value="AcylCoA_DH/oxidase_NM_dom_sf"/>
</dbReference>
<name>A0A0C9LVI7_9FUNG</name>
<dbReference type="Gene3D" id="2.40.110.10">
    <property type="entry name" value="Butyryl-CoA Dehydrogenase, subunit A, domain 2"/>
    <property type="match status" value="1"/>
</dbReference>
<proteinExistence type="inferred from homology"/>
<dbReference type="EMBL" id="DF836427">
    <property type="protein sequence ID" value="GAN06845.1"/>
    <property type="molecule type" value="Genomic_DNA"/>
</dbReference>
<dbReference type="STRING" id="91626.A0A0C9LVI7"/>
<dbReference type="Pfam" id="PF00441">
    <property type="entry name" value="Acyl-CoA_dh_1"/>
    <property type="match status" value="1"/>
</dbReference>
<reference evidence="14" key="1">
    <citation type="submission" date="2014-09" db="EMBL/GenBank/DDBJ databases">
        <title>Draft genome sequence of an oleaginous Mucoromycotina fungus Mucor ambiguus NBRC6742.</title>
        <authorList>
            <person name="Takeda I."/>
            <person name="Yamane N."/>
            <person name="Morita T."/>
            <person name="Tamano K."/>
            <person name="Machida M."/>
            <person name="Baker S."/>
            <person name="Koike H."/>
        </authorList>
    </citation>
    <scope>NUCLEOTIDE SEQUENCE</scope>
    <source>
        <strain evidence="14">NBRC 6742</strain>
    </source>
</reference>
<keyword evidence="8" id="KW-0904">Protein phosphatase</keyword>
<dbReference type="Pfam" id="PF00782">
    <property type="entry name" value="DSPc"/>
    <property type="match status" value="1"/>
</dbReference>
<evidence type="ECO:0000256" key="10">
    <source>
        <dbReference type="ARBA" id="ARBA00023004"/>
    </source>
</evidence>
<dbReference type="InterPro" id="IPR036250">
    <property type="entry name" value="AcylCo_DH-like_C"/>
</dbReference>
<feature type="domain" description="Tyrosine-protein phosphatase" evidence="11">
    <location>
        <begin position="93"/>
        <end position="231"/>
    </location>
</feature>
<dbReference type="PROSITE" id="PS50056">
    <property type="entry name" value="TYR_PHOSPHATASE_2"/>
    <property type="match status" value="1"/>
</dbReference>
<dbReference type="PROSITE" id="PS00383">
    <property type="entry name" value="TYR_PHOSPHATASE_1"/>
    <property type="match status" value="1"/>
</dbReference>
<dbReference type="InterPro" id="IPR009075">
    <property type="entry name" value="AcylCo_DH/oxidase_C"/>
</dbReference>
<dbReference type="InterPro" id="IPR046373">
    <property type="entry name" value="Acyl-CoA_Oxase/DH_mid-dom_sf"/>
</dbReference>
<dbReference type="InterPro" id="IPR001199">
    <property type="entry name" value="Cyt_B5-like_heme/steroid-bd"/>
</dbReference>
<dbReference type="InterPro" id="IPR013786">
    <property type="entry name" value="AcylCoA_DH/ox_N"/>
</dbReference>
<evidence type="ECO:0000313" key="15">
    <source>
        <dbReference type="Proteomes" id="UP000053815"/>
    </source>
</evidence>
<dbReference type="InterPro" id="IPR050741">
    <property type="entry name" value="Acyl-CoA_dehydrogenase"/>
</dbReference>
<dbReference type="AlphaFoldDB" id="A0A0C9LVI7"/>
<evidence type="ECO:0000259" key="11">
    <source>
        <dbReference type="PROSITE" id="PS50054"/>
    </source>
</evidence>
<dbReference type="Gene3D" id="1.10.540.10">
    <property type="entry name" value="Acyl-CoA dehydrogenase/oxidase, N-terminal domain"/>
    <property type="match status" value="1"/>
</dbReference>
<evidence type="ECO:0000256" key="8">
    <source>
        <dbReference type="ARBA" id="ARBA00022912"/>
    </source>
</evidence>
<dbReference type="Proteomes" id="UP000053815">
    <property type="component" value="Unassembled WGS sequence"/>
</dbReference>
<dbReference type="PROSITE" id="PS50054">
    <property type="entry name" value="TYR_PHOSPHATASE_DUAL"/>
    <property type="match status" value="1"/>
</dbReference>
<dbReference type="GO" id="GO:0033539">
    <property type="term" value="P:fatty acid beta-oxidation using acyl-CoA dehydrogenase"/>
    <property type="evidence" value="ECO:0007669"/>
    <property type="project" value="TreeGrafter"/>
</dbReference>
<dbReference type="GO" id="GO:0004721">
    <property type="term" value="F:phosphoprotein phosphatase activity"/>
    <property type="evidence" value="ECO:0007669"/>
    <property type="project" value="UniProtKB-KW"/>
</dbReference>
<dbReference type="InterPro" id="IPR000387">
    <property type="entry name" value="Tyr_Pase_dom"/>
</dbReference>
<dbReference type="PANTHER" id="PTHR48083:SF28">
    <property type="entry name" value="ACYL-COA DEHYDROGENASE FAMILY PROTEIN (AFU_ORTHOLOGUE AFUA_6G10880)-RELATED"/>
    <property type="match status" value="1"/>
</dbReference>
<accession>A0A0C9LVI7</accession>
<dbReference type="InterPro" id="IPR020422">
    <property type="entry name" value="TYR_PHOSPHATASE_DUAL_dom"/>
</dbReference>
<dbReference type="SUPFAM" id="SSF47203">
    <property type="entry name" value="Acyl-CoA dehydrogenase C-terminal domain-like"/>
    <property type="match status" value="1"/>
</dbReference>
<dbReference type="InterPro" id="IPR037069">
    <property type="entry name" value="AcylCoA_DH/ox_N_sf"/>
</dbReference>
<dbReference type="GO" id="GO:0005737">
    <property type="term" value="C:cytoplasm"/>
    <property type="evidence" value="ECO:0007669"/>
    <property type="project" value="TreeGrafter"/>
</dbReference>
<dbReference type="InterPro" id="IPR016130">
    <property type="entry name" value="Tyr_Pase_AS"/>
</dbReference>
<keyword evidence="3" id="KW-0349">Heme</keyword>
<keyword evidence="9" id="KW-0560">Oxidoreductase</keyword>
<evidence type="ECO:0000256" key="9">
    <source>
        <dbReference type="ARBA" id="ARBA00023002"/>
    </source>
</evidence>
<evidence type="ECO:0000256" key="5">
    <source>
        <dbReference type="ARBA" id="ARBA00022723"/>
    </source>
</evidence>
<organism evidence="14">
    <name type="scientific">Mucor ambiguus</name>
    <dbReference type="NCBI Taxonomy" id="91626"/>
    <lineage>
        <taxon>Eukaryota</taxon>
        <taxon>Fungi</taxon>
        <taxon>Fungi incertae sedis</taxon>
        <taxon>Mucoromycota</taxon>
        <taxon>Mucoromycotina</taxon>
        <taxon>Mucoromycetes</taxon>
        <taxon>Mucorales</taxon>
        <taxon>Mucorineae</taxon>
        <taxon>Mucoraceae</taxon>
        <taxon>Mucor</taxon>
    </lineage>
</organism>
<evidence type="ECO:0000313" key="14">
    <source>
        <dbReference type="EMBL" id="GAN06845.1"/>
    </source>
</evidence>
<dbReference type="GO" id="GO:0003995">
    <property type="term" value="F:acyl-CoA dehydrogenase activity"/>
    <property type="evidence" value="ECO:0007669"/>
    <property type="project" value="TreeGrafter"/>
</dbReference>
<dbReference type="InterPro" id="IPR029021">
    <property type="entry name" value="Prot-tyrosine_phosphatase-like"/>
</dbReference>
<dbReference type="InterPro" id="IPR018506">
    <property type="entry name" value="Cyt_B5_heme-BS"/>
</dbReference>
<gene>
    <name evidence="14" type="ORF">MAM1_0138d06335</name>
</gene>
<dbReference type="SUPFAM" id="SSF55856">
    <property type="entry name" value="Cytochrome b5-like heme/steroid binding domain"/>
    <property type="match status" value="1"/>
</dbReference>
<dbReference type="InterPro" id="IPR036400">
    <property type="entry name" value="Cyt_B5-like_heme/steroid_sf"/>
</dbReference>
<dbReference type="SUPFAM" id="SSF52799">
    <property type="entry name" value="(Phosphotyrosine protein) phosphatases II"/>
    <property type="match status" value="1"/>
</dbReference>
<keyword evidence="6" id="KW-0378">Hydrolase</keyword>
<dbReference type="GO" id="GO:0020037">
    <property type="term" value="F:heme binding"/>
    <property type="evidence" value="ECO:0007669"/>
    <property type="project" value="InterPro"/>
</dbReference>
<keyword evidence="10" id="KW-0408">Iron</keyword>
<dbReference type="SUPFAM" id="SSF56645">
    <property type="entry name" value="Acyl-CoA dehydrogenase NM domain-like"/>
    <property type="match status" value="1"/>
</dbReference>
<dbReference type="Gene3D" id="3.10.120.10">
    <property type="entry name" value="Cytochrome b5-like heme/steroid binding domain"/>
    <property type="match status" value="1"/>
</dbReference>
<dbReference type="CDD" id="cd14498">
    <property type="entry name" value="DSP"/>
    <property type="match status" value="1"/>
</dbReference>
<dbReference type="FunFam" id="2.40.110.10:FF:000002">
    <property type="entry name" value="Acyl-CoA dehydrogenase fadE12"/>
    <property type="match status" value="1"/>
</dbReference>
<keyword evidence="7" id="KW-0274">FAD</keyword>
<dbReference type="Gene3D" id="1.20.140.10">
    <property type="entry name" value="Butyryl-CoA Dehydrogenase, subunit A, domain 3"/>
    <property type="match status" value="1"/>
</dbReference>
<evidence type="ECO:0000256" key="6">
    <source>
        <dbReference type="ARBA" id="ARBA00022801"/>
    </source>
</evidence>
<dbReference type="SMART" id="SM00195">
    <property type="entry name" value="DSPc"/>
    <property type="match status" value="1"/>
</dbReference>
<dbReference type="Pfam" id="PF00173">
    <property type="entry name" value="Cyt-b5"/>
    <property type="match status" value="1"/>
</dbReference>
<dbReference type="GO" id="GO:0046872">
    <property type="term" value="F:metal ion binding"/>
    <property type="evidence" value="ECO:0007669"/>
    <property type="project" value="UniProtKB-KW"/>
</dbReference>
<dbReference type="Pfam" id="PF02771">
    <property type="entry name" value="Acyl-CoA_dh_N"/>
    <property type="match status" value="1"/>
</dbReference>
<dbReference type="Pfam" id="PF02770">
    <property type="entry name" value="Acyl-CoA_dh_M"/>
    <property type="match status" value="1"/>
</dbReference>
<keyword evidence="4" id="KW-0285">Flavoprotein</keyword>
<sequence length="1004" mass="111834">MRSHRLGLLDKCVSINASTTQGKLPAVDGLVKTRSARNLHNEELYYALSINLLDPDAALISIVPAFYSVTMQMWLDTDKKYNDSSKYNNLFSNYTSILLCQSLLCEAFKKDIITDKKITHVLSLGDFDNDLDVKLEYKNINVMDIDEQNIIQYFDETNEFIQETYKAGGRILIHCQAGVSRSAAVLAACLMKSKKISRDDALEIIKRKRPSVAPNAGFMEQLSLYFDLGFDVDAKHVEYRRFLVASMAEEQKNYGYIEHVALAADPEYTPLTSASDDKKFKALRCRKCRRMLVGSEHVVDHEPGQGQVSFSYHKRNSDINITTNATFTGDSEVNASLNKVNASLNPLLASLAIQNNTCSSYFIEPMQWQEGLIDDVQGRIDCPKCQCKLGAYNWSGDQCSCGRWITPTFMLHQPVKGASFKEGSDRKRATEFNMRAILATKHLLGCQLKLTHPNYNLFSTYITMKSYTVEQVQAHNTPNDCWIIIDNKVFDVTAFLNEHPGGKKVLIKKAGKDCSKVFKQFHNDSIMQRVGLPMQIGVIGTAQVAEKPAGKAATAAPKATTTSAFAGTSQGLADNQVAKFGEGIPYADPSWYQEWNSPYYNESHIRVRNAIREWVDKEISPFCHEWSEKKEIPKSVLKRAAEVGFLAAVSGAALDPKMAHLLPYGLPGGVTPAEFDIFHEFICIDELARCGSGGLIWALEGGLAIGLPPVMNFAKEELRNRIVPECLAGDKVISLCITEPSAGSDVANLATTAQDMGDYFLVNGEKKWITQGAYADYYTVAVRTGDGQGMAGISLLVIERTFPGVNARKMDCQGMWGSGTSYITFDDVRVPKSHLIGKLNEGFKYVMHNFNKERLGIVMQASRLSRVCIEESLKYALKRKTFGQRLVDHAVLRNKFGHMIRQCEATHAWLESILYQYKTLPHDAQATILAGPIALLKAQSTQTFEYCAREAAQIFGGLAYTRGGQGEKIERLYREVRAYAIPGGSEEIMLDLGVRQAIKKCSKL</sequence>
<dbReference type="OrthoDB" id="10254877at2759"/>
<keyword evidence="15" id="KW-1185">Reference proteome</keyword>
<dbReference type="PANTHER" id="PTHR48083">
    <property type="entry name" value="MEDIUM-CHAIN SPECIFIC ACYL-COA DEHYDROGENASE, MITOCHONDRIAL-RELATED"/>
    <property type="match status" value="1"/>
</dbReference>
<protein>
    <submittedName>
        <fullName evidence="14">Acyl-CoA dehydrogenase</fullName>
    </submittedName>
</protein>
<evidence type="ECO:0000256" key="2">
    <source>
        <dbReference type="ARBA" id="ARBA00009347"/>
    </source>
</evidence>
<feature type="domain" description="Tyrosine specific protein phosphatases" evidence="12">
    <location>
        <begin position="151"/>
        <end position="212"/>
    </location>
</feature>
<evidence type="ECO:0000256" key="1">
    <source>
        <dbReference type="ARBA" id="ARBA00001974"/>
    </source>
</evidence>
<dbReference type="Gene3D" id="3.90.190.10">
    <property type="entry name" value="Protein tyrosine phosphatase superfamily"/>
    <property type="match status" value="1"/>
</dbReference>
<dbReference type="PROSITE" id="PS50255">
    <property type="entry name" value="CYTOCHROME_B5_2"/>
    <property type="match status" value="1"/>
</dbReference>
<evidence type="ECO:0000256" key="4">
    <source>
        <dbReference type="ARBA" id="ARBA00022630"/>
    </source>
</evidence>
<evidence type="ECO:0000256" key="7">
    <source>
        <dbReference type="ARBA" id="ARBA00022827"/>
    </source>
</evidence>
<dbReference type="InterPro" id="IPR006091">
    <property type="entry name" value="Acyl-CoA_Oxase/DH_mid-dom"/>
</dbReference>
<dbReference type="PROSITE" id="PS00191">
    <property type="entry name" value="CYTOCHROME_B5_1"/>
    <property type="match status" value="1"/>
</dbReference>
<dbReference type="SMART" id="SM01117">
    <property type="entry name" value="Cyt-b5"/>
    <property type="match status" value="1"/>
</dbReference>
<evidence type="ECO:0000256" key="3">
    <source>
        <dbReference type="ARBA" id="ARBA00022617"/>
    </source>
</evidence>
<evidence type="ECO:0000259" key="12">
    <source>
        <dbReference type="PROSITE" id="PS50056"/>
    </source>
</evidence>
<feature type="domain" description="Cytochrome b5 heme-binding" evidence="13">
    <location>
        <begin position="464"/>
        <end position="540"/>
    </location>
</feature>